<dbReference type="Proteomes" id="UP000789342">
    <property type="component" value="Unassembled WGS sequence"/>
</dbReference>
<proteinExistence type="predicted"/>
<name>A0A9N9FXI3_9GLOM</name>
<keyword evidence="1" id="KW-0175">Coiled coil</keyword>
<reference evidence="2" key="1">
    <citation type="submission" date="2021-06" db="EMBL/GenBank/DDBJ databases">
        <authorList>
            <person name="Kallberg Y."/>
            <person name="Tangrot J."/>
            <person name="Rosling A."/>
        </authorList>
    </citation>
    <scope>NUCLEOTIDE SEQUENCE</scope>
    <source>
        <strain evidence="2">CL551</strain>
    </source>
</reference>
<dbReference type="EMBL" id="CAJVPV010003944">
    <property type="protein sequence ID" value="CAG8563165.1"/>
    <property type="molecule type" value="Genomic_DNA"/>
</dbReference>
<evidence type="ECO:0000256" key="1">
    <source>
        <dbReference type="SAM" id="Coils"/>
    </source>
</evidence>
<comment type="caution">
    <text evidence="2">The sequence shown here is derived from an EMBL/GenBank/DDBJ whole genome shotgun (WGS) entry which is preliminary data.</text>
</comment>
<sequence length="173" mass="20035">MTTSINSNVFAPTSGYDMKGLHVIEFITNDQPYPIEKLMAKLEEFQSVFQDEIEDFRFVLHAINNTLLSSAAVSYLFSSFSVGSSKWHSSPPEKDEDDDIEVEALVKKNAMIKSAIEKIRKATEEQEKQLRDKEEELQELYETIAELEELDEELDEEIYHDQPQPLVKFRRAK</sequence>
<evidence type="ECO:0000313" key="3">
    <source>
        <dbReference type="Proteomes" id="UP000789342"/>
    </source>
</evidence>
<protein>
    <submittedName>
        <fullName evidence="2">3816_t:CDS:1</fullName>
    </submittedName>
</protein>
<keyword evidence="3" id="KW-1185">Reference proteome</keyword>
<gene>
    <name evidence="2" type="ORF">AMORRO_LOCUS6117</name>
</gene>
<feature type="coiled-coil region" evidence="1">
    <location>
        <begin position="105"/>
        <end position="157"/>
    </location>
</feature>
<dbReference type="OrthoDB" id="2373333at2759"/>
<organism evidence="2 3">
    <name type="scientific">Acaulospora morrowiae</name>
    <dbReference type="NCBI Taxonomy" id="94023"/>
    <lineage>
        <taxon>Eukaryota</taxon>
        <taxon>Fungi</taxon>
        <taxon>Fungi incertae sedis</taxon>
        <taxon>Mucoromycota</taxon>
        <taxon>Glomeromycotina</taxon>
        <taxon>Glomeromycetes</taxon>
        <taxon>Diversisporales</taxon>
        <taxon>Acaulosporaceae</taxon>
        <taxon>Acaulospora</taxon>
    </lineage>
</organism>
<dbReference type="AlphaFoldDB" id="A0A9N9FXI3"/>
<accession>A0A9N9FXI3</accession>
<evidence type="ECO:0000313" key="2">
    <source>
        <dbReference type="EMBL" id="CAG8563165.1"/>
    </source>
</evidence>